<feature type="domain" description="HTH cro/C1-type" evidence="1">
    <location>
        <begin position="24"/>
        <end position="83"/>
    </location>
</feature>
<dbReference type="InterPro" id="IPR001387">
    <property type="entry name" value="Cro/C1-type_HTH"/>
</dbReference>
<sequence length="100" mass="11879">MNEHKNIEHTMKIIANSEAFRDNIIRLRKEHHYTKSEVVRRMNLLGSTIHRNTYASIENDHRNIKVTDLVALQQIYQVDFSEFFRDVPPYEADPNQLPTD</sequence>
<reference evidence="2" key="1">
    <citation type="submission" date="2023-10" db="EMBL/GenBank/DDBJ databases">
        <title>Genome sequence of Blautia coccoides DSM 935.</title>
        <authorList>
            <person name="Boeer T."/>
            <person name="Bengelsdorf F.R."/>
            <person name="Daniel R."/>
            <person name="Poehlein A."/>
        </authorList>
    </citation>
    <scope>NUCLEOTIDE SEQUENCE [LARGE SCALE GENOMIC DNA]</scope>
    <source>
        <strain evidence="2">DSM 935</strain>
    </source>
</reference>
<dbReference type="Pfam" id="PF01381">
    <property type="entry name" value="HTH_3"/>
    <property type="match status" value="1"/>
</dbReference>
<name>A0ABZ0U8V0_9FIRM</name>
<evidence type="ECO:0000313" key="3">
    <source>
        <dbReference type="Proteomes" id="UP001325248"/>
    </source>
</evidence>
<protein>
    <recommendedName>
        <fullName evidence="1">HTH cro/C1-type domain-containing protein</fullName>
    </recommendedName>
</protein>
<dbReference type="PROSITE" id="PS50943">
    <property type="entry name" value="HTH_CROC1"/>
    <property type="match status" value="1"/>
</dbReference>
<dbReference type="EMBL" id="CP136422">
    <property type="protein sequence ID" value="WPX72301.1"/>
    <property type="molecule type" value="Genomic_DNA"/>
</dbReference>
<gene>
    <name evidence="2" type="ORF">BLCOC_06370</name>
</gene>
<organism evidence="2 3">
    <name type="scientific">Blautia producta</name>
    <dbReference type="NCBI Taxonomy" id="33035"/>
    <lineage>
        <taxon>Bacteria</taxon>
        <taxon>Bacillati</taxon>
        <taxon>Bacillota</taxon>
        <taxon>Clostridia</taxon>
        <taxon>Lachnospirales</taxon>
        <taxon>Lachnospiraceae</taxon>
        <taxon>Blautia</taxon>
    </lineage>
</organism>
<dbReference type="SMART" id="SM00530">
    <property type="entry name" value="HTH_XRE"/>
    <property type="match status" value="1"/>
</dbReference>
<dbReference type="Proteomes" id="UP001325248">
    <property type="component" value="Chromosome"/>
</dbReference>
<keyword evidence="3" id="KW-1185">Reference proteome</keyword>
<proteinExistence type="predicted"/>
<evidence type="ECO:0000313" key="2">
    <source>
        <dbReference type="EMBL" id="WPX72301.1"/>
    </source>
</evidence>
<dbReference type="CDD" id="cd00093">
    <property type="entry name" value="HTH_XRE"/>
    <property type="match status" value="1"/>
</dbReference>
<dbReference type="Gene3D" id="1.10.260.40">
    <property type="entry name" value="lambda repressor-like DNA-binding domains"/>
    <property type="match status" value="1"/>
</dbReference>
<dbReference type="SUPFAM" id="SSF47413">
    <property type="entry name" value="lambda repressor-like DNA-binding domains"/>
    <property type="match status" value="1"/>
</dbReference>
<evidence type="ECO:0000259" key="1">
    <source>
        <dbReference type="PROSITE" id="PS50943"/>
    </source>
</evidence>
<dbReference type="InterPro" id="IPR010982">
    <property type="entry name" value="Lambda_DNA-bd_dom_sf"/>
</dbReference>
<accession>A0ABZ0U8V0</accession>